<proteinExistence type="predicted"/>
<reference evidence="2 3" key="1">
    <citation type="submission" date="2023-05" db="EMBL/GenBank/DDBJ databases">
        <title>Streptomyces fuscus sp. nov., a brown-black pigment producing actinomyces isolated from dry sand of Sea duck farm.</title>
        <authorList>
            <person name="Xie J."/>
            <person name="Shen N."/>
        </authorList>
    </citation>
    <scope>NUCLEOTIDE SEQUENCE [LARGE SCALE GENOMIC DNA]</scope>
    <source>
        <strain evidence="2 3">GXMU-J15</strain>
    </source>
</reference>
<organism evidence="2 3">
    <name type="scientific">Streptomyces fuscus</name>
    <dbReference type="NCBI Taxonomy" id="3048495"/>
    <lineage>
        <taxon>Bacteria</taxon>
        <taxon>Bacillati</taxon>
        <taxon>Actinomycetota</taxon>
        <taxon>Actinomycetes</taxon>
        <taxon>Kitasatosporales</taxon>
        <taxon>Streptomycetaceae</taxon>
        <taxon>Streptomyces</taxon>
    </lineage>
</organism>
<name>A0ABT7JBB0_9ACTN</name>
<evidence type="ECO:0000256" key="1">
    <source>
        <dbReference type="SAM" id="MobiDB-lite"/>
    </source>
</evidence>
<keyword evidence="3" id="KW-1185">Reference proteome</keyword>
<sequence length="324" mass="35531">MASGVLSAVDKYICSFPRWLHGHLADIEDPEHVKTIRLFATWRVLPRLRSRAEQSHITPSVRRFAADQVKHATSFLQWLGKRNTTLASCSQIDIDAWRAENSEHGRTCLRAFLNLAMQSRHCRRSVSIPAMKTTPRAPLSEDERLDALGRLPADQEIPMHLRVAGVIALLYAQPLTRVVRPTVDDVVRDGDAVLLRIGEPASPVPAPLASLLLEHIANRGNMGTATNPASRWLLPGRRAGQPFRPDHLSALLNKIGAPAAAARGAAIRQQLLEMPAPVVAEALGYHDKTTTRLRNETGGAWSRYASGNHARSPAGWVPRGTGDS</sequence>
<comment type="caution">
    <text evidence="2">The sequence shown here is derived from an EMBL/GenBank/DDBJ whole genome shotgun (WGS) entry which is preliminary data.</text>
</comment>
<dbReference type="SUPFAM" id="SSF56349">
    <property type="entry name" value="DNA breaking-rejoining enzymes"/>
    <property type="match status" value="1"/>
</dbReference>
<evidence type="ECO:0000313" key="2">
    <source>
        <dbReference type="EMBL" id="MDL2082155.1"/>
    </source>
</evidence>
<accession>A0ABT7JBB0</accession>
<dbReference type="InterPro" id="IPR011010">
    <property type="entry name" value="DNA_brk_join_enz"/>
</dbReference>
<gene>
    <name evidence="2" type="ORF">QNN03_37640</name>
</gene>
<dbReference type="Proteomes" id="UP001241926">
    <property type="component" value="Unassembled WGS sequence"/>
</dbReference>
<evidence type="ECO:0000313" key="3">
    <source>
        <dbReference type="Proteomes" id="UP001241926"/>
    </source>
</evidence>
<dbReference type="EMBL" id="JASJUS010000079">
    <property type="protein sequence ID" value="MDL2082155.1"/>
    <property type="molecule type" value="Genomic_DNA"/>
</dbReference>
<dbReference type="RefSeq" id="WP_285437243.1">
    <property type="nucleotide sequence ID" value="NZ_JASJUS010000079.1"/>
</dbReference>
<evidence type="ECO:0008006" key="4">
    <source>
        <dbReference type="Google" id="ProtNLM"/>
    </source>
</evidence>
<protein>
    <recommendedName>
        <fullName evidence="4">Integrase</fullName>
    </recommendedName>
</protein>
<feature type="region of interest" description="Disordered" evidence="1">
    <location>
        <begin position="304"/>
        <end position="324"/>
    </location>
</feature>